<protein>
    <recommendedName>
        <fullName evidence="2">Protein kinase domain-containing protein</fullName>
    </recommendedName>
</protein>
<reference evidence="3 4" key="1">
    <citation type="submission" date="2018-02" db="EMBL/GenBank/DDBJ databases">
        <title>Genome sequence of the basidiomycete white-rot fungus Phlebia centrifuga.</title>
        <authorList>
            <person name="Granchi Z."/>
            <person name="Peng M."/>
            <person name="de Vries R.P."/>
            <person name="Hilden K."/>
            <person name="Makela M.R."/>
            <person name="Grigoriev I."/>
            <person name="Riley R."/>
        </authorList>
    </citation>
    <scope>NUCLEOTIDE SEQUENCE [LARGE SCALE GENOMIC DNA]</scope>
    <source>
        <strain evidence="3 4">FBCC195</strain>
    </source>
</reference>
<dbReference type="GO" id="GO:0004672">
    <property type="term" value="F:protein kinase activity"/>
    <property type="evidence" value="ECO:0007669"/>
    <property type="project" value="InterPro"/>
</dbReference>
<feature type="region of interest" description="Disordered" evidence="1">
    <location>
        <begin position="272"/>
        <end position="306"/>
    </location>
</feature>
<dbReference type="Pfam" id="PF17667">
    <property type="entry name" value="Pkinase_fungal"/>
    <property type="match status" value="1"/>
</dbReference>
<dbReference type="Gene3D" id="1.10.510.10">
    <property type="entry name" value="Transferase(Phosphotransferase) domain 1"/>
    <property type="match status" value="1"/>
</dbReference>
<sequence length="913" mass="103165">MPKSPRQRSVSPRAEPYPKSRTNVARRKLERTRTLLVMRPECLVDAKHEKKTVNPYIQEDVDNARREPLRIWVEAVLGLPPEQFSEWVRYIKENEWYKDEIIQEGLIGYGKATTEKGLYVPFTDIANRIIRLGKDGLPGAKPYPLDGIAVVENDDNYLKQIPEHQGIGALRRPDLLAVRVSKALQMQEDNRKSYEWSDILTFFELKFSKSSFNIFQASRRKRGLPKLDKRTLLPEVPSEKKTVAGTRMTLRARPMVKVLKYSAEKGFYREINSEPDDADDIDVDDPHDEDYNDPGSPEPVRDNQESVRADAKLQAGGYALETVSCSYGTRLFNTGVIMDDDRMSLWYYDAAGIIRTKVIISLFRNFEEFAAILVGFACCTPSQWGSLPSNIIKPPRFGLDPEVFPPKNLSGYTFPITLPKSKEEILATLQKPVFTQYSLVGRRTFLYVIKTNSRKLKKPMVAKFSYQVTSRMREQDILEVARDAGVGHLPEVHMWADYWKMSEGVRAIFHARSGVDEDFEDRVFRCIVYTQYFPLRDLFSKSCELIPTMVYQMLDCLHDLRYKAKILHRDISANNVMWEKQGDEVVFKLIDFDYATAVDDEGRPASTTAGSKHRTGTLPFMAYDLITDMAERNNPLYEAIVHMLCHDVESLYYLSGYSMVTMPDMPDDAKRAIYRKTVSAWEDGPLDTISAQKMHFLQPDKVRKMLLPPQSQSLRSWLVRFCEVFKEARDEFAAYRKSASSDRFDLETMGGTLSRDAVVSALKGEENIIFKPRREKVALPPEASGSGASNVKMAEGTTNEGKAEAKKSAPEKRAPAKKAPKKDIEGKKSAPAKRAPAKKAPAKKAPKKDTEGKKTATAKTVTPKKMAAAKASQVKDIASKAKLAAAPEVVTIQGPKRRGPTTRSMTKKALAAA</sequence>
<gene>
    <name evidence="3" type="ORF">PHLCEN_2v1806</name>
</gene>
<dbReference type="PANTHER" id="PTHR38248:SF2">
    <property type="entry name" value="FUNK1 11"/>
    <property type="match status" value="1"/>
</dbReference>
<feature type="compositionally biased region" description="Basic residues" evidence="1">
    <location>
        <begin position="835"/>
        <end position="846"/>
    </location>
</feature>
<feature type="region of interest" description="Disordered" evidence="1">
    <location>
        <begin position="1"/>
        <end position="24"/>
    </location>
</feature>
<proteinExistence type="predicted"/>
<dbReference type="SMART" id="SM00220">
    <property type="entry name" value="S_TKc"/>
    <property type="match status" value="1"/>
</dbReference>
<dbReference type="InterPro" id="IPR011009">
    <property type="entry name" value="Kinase-like_dom_sf"/>
</dbReference>
<dbReference type="OrthoDB" id="5569250at2759"/>
<evidence type="ECO:0000313" key="3">
    <source>
        <dbReference type="EMBL" id="PSS34138.1"/>
    </source>
</evidence>
<feature type="compositionally biased region" description="Acidic residues" evidence="1">
    <location>
        <begin position="273"/>
        <end position="292"/>
    </location>
</feature>
<comment type="caution">
    <text evidence="3">The sequence shown here is derived from an EMBL/GenBank/DDBJ whole genome shotgun (WGS) entry which is preliminary data.</text>
</comment>
<evidence type="ECO:0000256" key="1">
    <source>
        <dbReference type="SAM" id="MobiDB-lite"/>
    </source>
</evidence>
<name>A0A2R6RVT0_9APHY</name>
<dbReference type="PANTHER" id="PTHR38248">
    <property type="entry name" value="FUNK1 6"/>
    <property type="match status" value="1"/>
</dbReference>
<dbReference type="PROSITE" id="PS50011">
    <property type="entry name" value="PROTEIN_KINASE_DOM"/>
    <property type="match status" value="1"/>
</dbReference>
<dbReference type="SUPFAM" id="SSF56112">
    <property type="entry name" value="Protein kinase-like (PK-like)"/>
    <property type="match status" value="1"/>
</dbReference>
<evidence type="ECO:0000259" key="2">
    <source>
        <dbReference type="PROSITE" id="PS50011"/>
    </source>
</evidence>
<feature type="compositionally biased region" description="Basic and acidic residues" evidence="1">
    <location>
        <begin position="801"/>
        <end position="814"/>
    </location>
</feature>
<feature type="domain" description="Protein kinase" evidence="2">
    <location>
        <begin position="434"/>
        <end position="744"/>
    </location>
</feature>
<dbReference type="InterPro" id="IPR000719">
    <property type="entry name" value="Prot_kinase_dom"/>
</dbReference>
<feature type="region of interest" description="Disordered" evidence="1">
    <location>
        <begin position="779"/>
        <end position="868"/>
    </location>
</feature>
<feature type="region of interest" description="Disordered" evidence="1">
    <location>
        <begin position="881"/>
        <end position="913"/>
    </location>
</feature>
<dbReference type="Proteomes" id="UP000186601">
    <property type="component" value="Unassembled WGS sequence"/>
</dbReference>
<accession>A0A2R6RVT0</accession>
<dbReference type="EMBL" id="MLYV02000149">
    <property type="protein sequence ID" value="PSS34138.1"/>
    <property type="molecule type" value="Genomic_DNA"/>
</dbReference>
<evidence type="ECO:0000313" key="4">
    <source>
        <dbReference type="Proteomes" id="UP000186601"/>
    </source>
</evidence>
<keyword evidence="4" id="KW-1185">Reference proteome</keyword>
<organism evidence="3 4">
    <name type="scientific">Hermanssonia centrifuga</name>
    <dbReference type="NCBI Taxonomy" id="98765"/>
    <lineage>
        <taxon>Eukaryota</taxon>
        <taxon>Fungi</taxon>
        <taxon>Dikarya</taxon>
        <taxon>Basidiomycota</taxon>
        <taxon>Agaricomycotina</taxon>
        <taxon>Agaricomycetes</taxon>
        <taxon>Polyporales</taxon>
        <taxon>Meruliaceae</taxon>
        <taxon>Hermanssonia</taxon>
    </lineage>
</organism>
<dbReference type="GO" id="GO:0005524">
    <property type="term" value="F:ATP binding"/>
    <property type="evidence" value="ECO:0007669"/>
    <property type="project" value="InterPro"/>
</dbReference>
<dbReference type="InterPro" id="IPR040976">
    <property type="entry name" value="Pkinase_fungal"/>
</dbReference>
<dbReference type="AlphaFoldDB" id="A0A2R6RVT0"/>
<feature type="compositionally biased region" description="Low complexity" evidence="1">
    <location>
        <begin position="855"/>
        <end position="868"/>
    </location>
</feature>